<dbReference type="EMBL" id="MN079082">
    <property type="protein sequence ID" value="QEA04298.1"/>
    <property type="molecule type" value="Genomic_DNA"/>
</dbReference>
<evidence type="ECO:0000259" key="4">
    <source>
        <dbReference type="Pfam" id="PF01258"/>
    </source>
</evidence>
<accession>A0A5B8R8M8</accession>
<evidence type="ECO:0000313" key="5">
    <source>
        <dbReference type="EMBL" id="QEA04298.1"/>
    </source>
</evidence>
<feature type="domain" description="Zinc finger DksA/TraR C4-type" evidence="4">
    <location>
        <begin position="75"/>
        <end position="107"/>
    </location>
</feature>
<dbReference type="Gene3D" id="1.20.120.910">
    <property type="entry name" value="DksA, coiled-coil domain"/>
    <property type="match status" value="1"/>
</dbReference>
<evidence type="ECO:0000256" key="3">
    <source>
        <dbReference type="ARBA" id="ARBA00022833"/>
    </source>
</evidence>
<keyword evidence="3" id="KW-0862">Zinc</keyword>
<keyword evidence="2" id="KW-0863">Zinc-finger</keyword>
<proteinExistence type="predicted"/>
<sequence length="109" mass="12299">MSEDRVTRLKAMEREELERIEGYERHVRRADGALDRDTEEQAIELENDEVVERLLQTSRERVEQIRHALARIDQGQGGTCESCGGPIAADRLEALPTATLCSDCASEQD</sequence>
<dbReference type="SUPFAM" id="SSF57716">
    <property type="entry name" value="Glucocorticoid receptor-like (DNA-binding domain)"/>
    <property type="match status" value="1"/>
</dbReference>
<dbReference type="GO" id="GO:0008270">
    <property type="term" value="F:zinc ion binding"/>
    <property type="evidence" value="ECO:0007669"/>
    <property type="project" value="UniProtKB-KW"/>
</dbReference>
<evidence type="ECO:0000256" key="1">
    <source>
        <dbReference type="ARBA" id="ARBA00022723"/>
    </source>
</evidence>
<gene>
    <name evidence="5" type="primary">dksA_2</name>
    <name evidence="5" type="ORF">KBTEX_00606</name>
</gene>
<name>A0A5B8R8M8_9ZZZZ</name>
<dbReference type="PANTHER" id="PTHR33823">
    <property type="entry name" value="RNA POLYMERASE-BINDING TRANSCRIPTION FACTOR DKSA-RELATED"/>
    <property type="match status" value="1"/>
</dbReference>
<dbReference type="SUPFAM" id="SSF109635">
    <property type="entry name" value="DnaK suppressor protein DksA, alpha-hairpin domain"/>
    <property type="match status" value="1"/>
</dbReference>
<dbReference type="AlphaFoldDB" id="A0A5B8R8M8"/>
<dbReference type="PROSITE" id="PS51128">
    <property type="entry name" value="ZF_DKSA_2"/>
    <property type="match status" value="1"/>
</dbReference>
<dbReference type="PANTHER" id="PTHR33823:SF4">
    <property type="entry name" value="GENERAL STRESS PROTEIN 16O"/>
    <property type="match status" value="1"/>
</dbReference>
<protein>
    <submittedName>
        <fullName evidence="5">RNA polymerase-binding transcription factor DksA</fullName>
    </submittedName>
</protein>
<dbReference type="InterPro" id="IPR037187">
    <property type="entry name" value="DnaK_N"/>
</dbReference>
<evidence type="ECO:0000256" key="2">
    <source>
        <dbReference type="ARBA" id="ARBA00022771"/>
    </source>
</evidence>
<organism evidence="5">
    <name type="scientific">uncultured organism</name>
    <dbReference type="NCBI Taxonomy" id="155900"/>
    <lineage>
        <taxon>unclassified sequences</taxon>
        <taxon>environmental samples</taxon>
    </lineage>
</organism>
<dbReference type="PROSITE" id="PS01102">
    <property type="entry name" value="ZF_DKSA_1"/>
    <property type="match status" value="1"/>
</dbReference>
<keyword evidence="1" id="KW-0479">Metal-binding</keyword>
<dbReference type="Pfam" id="PF01258">
    <property type="entry name" value="zf-dskA_traR"/>
    <property type="match status" value="1"/>
</dbReference>
<reference evidence="5" key="1">
    <citation type="submission" date="2019-06" db="EMBL/GenBank/DDBJ databases">
        <authorList>
            <person name="Murdoch R.W."/>
            <person name="Fathepure B."/>
        </authorList>
    </citation>
    <scope>NUCLEOTIDE SEQUENCE</scope>
</reference>
<dbReference type="InterPro" id="IPR000962">
    <property type="entry name" value="Znf_DskA_TraR"/>
</dbReference>
<dbReference type="InterPro" id="IPR020458">
    <property type="entry name" value="Znf_DskA_TraR_CS"/>
</dbReference>